<evidence type="ECO:0000313" key="2">
    <source>
        <dbReference type="Proteomes" id="UP000027451"/>
    </source>
</evidence>
<protein>
    <recommendedName>
        <fullName evidence="3">Short-chain dehydrogenase</fullName>
    </recommendedName>
</protein>
<comment type="caution">
    <text evidence="1">The sequence shown here is derived from an EMBL/GenBank/DDBJ whole genome shotgun (WGS) entry which is preliminary data.</text>
</comment>
<accession>A0A656QSQ0</accession>
<gene>
    <name evidence="1" type="ORF">BG60_03495</name>
</gene>
<evidence type="ECO:0008006" key="3">
    <source>
        <dbReference type="Google" id="ProtNLM"/>
    </source>
</evidence>
<name>A0A656QSQ0_9BURK</name>
<dbReference type="Proteomes" id="UP000027451">
    <property type="component" value="Unassembled WGS sequence"/>
</dbReference>
<dbReference type="EMBL" id="JFHD01000001">
    <property type="protein sequence ID" value="KDR34276.1"/>
    <property type="molecule type" value="Genomic_DNA"/>
</dbReference>
<reference evidence="1 2" key="1">
    <citation type="submission" date="2014-03" db="EMBL/GenBank/DDBJ databases">
        <title>Draft Genome Sequences of Four Burkholderia Strains.</title>
        <authorList>
            <person name="Liu X.Y."/>
            <person name="Li C.X."/>
            <person name="Xu J.H."/>
        </authorList>
    </citation>
    <scope>NUCLEOTIDE SEQUENCE [LARGE SCALE GENOMIC DNA]</scope>
    <source>
        <strain evidence="1 2">OP-1</strain>
    </source>
</reference>
<proteinExistence type="predicted"/>
<organism evidence="1 2">
    <name type="scientific">Caballeronia zhejiangensis</name>
    <dbReference type="NCBI Taxonomy" id="871203"/>
    <lineage>
        <taxon>Bacteria</taxon>
        <taxon>Pseudomonadati</taxon>
        <taxon>Pseudomonadota</taxon>
        <taxon>Betaproteobacteria</taxon>
        <taxon>Burkholderiales</taxon>
        <taxon>Burkholderiaceae</taxon>
        <taxon>Caballeronia</taxon>
    </lineage>
</organism>
<keyword evidence="2" id="KW-1185">Reference proteome</keyword>
<dbReference type="AlphaFoldDB" id="A0A656QSQ0"/>
<evidence type="ECO:0000313" key="1">
    <source>
        <dbReference type="EMBL" id="KDR34276.1"/>
    </source>
</evidence>
<sequence length="61" mass="6724">MRRYPLINDRTPLITLAVAQTPPLRLALGTDTLKAIAEKNAHVEAETDAWRESSSSTDFAV</sequence>